<organism evidence="1 2">
    <name type="scientific">Scleroderma citrinum Foug A</name>
    <dbReference type="NCBI Taxonomy" id="1036808"/>
    <lineage>
        <taxon>Eukaryota</taxon>
        <taxon>Fungi</taxon>
        <taxon>Dikarya</taxon>
        <taxon>Basidiomycota</taxon>
        <taxon>Agaricomycotina</taxon>
        <taxon>Agaricomycetes</taxon>
        <taxon>Agaricomycetidae</taxon>
        <taxon>Boletales</taxon>
        <taxon>Sclerodermatineae</taxon>
        <taxon>Sclerodermataceae</taxon>
        <taxon>Scleroderma</taxon>
    </lineage>
</organism>
<dbReference type="OrthoDB" id="3192989at2759"/>
<dbReference type="STRING" id="1036808.A0A0C3DL40"/>
<dbReference type="Pfam" id="PF18758">
    <property type="entry name" value="KDZ"/>
    <property type="match status" value="1"/>
</dbReference>
<dbReference type="AlphaFoldDB" id="A0A0C3DL40"/>
<protein>
    <submittedName>
        <fullName evidence="1">Uncharacterized protein</fullName>
    </submittedName>
</protein>
<proteinExistence type="predicted"/>
<accession>A0A0C3DL40</accession>
<reference evidence="2" key="2">
    <citation type="submission" date="2015-01" db="EMBL/GenBank/DDBJ databases">
        <title>Evolutionary Origins and Diversification of the Mycorrhizal Mutualists.</title>
        <authorList>
            <consortium name="DOE Joint Genome Institute"/>
            <consortium name="Mycorrhizal Genomics Consortium"/>
            <person name="Kohler A."/>
            <person name="Kuo A."/>
            <person name="Nagy L.G."/>
            <person name="Floudas D."/>
            <person name="Copeland A."/>
            <person name="Barry K.W."/>
            <person name="Cichocki N."/>
            <person name="Veneault-Fourrey C."/>
            <person name="LaButti K."/>
            <person name="Lindquist E.A."/>
            <person name="Lipzen A."/>
            <person name="Lundell T."/>
            <person name="Morin E."/>
            <person name="Murat C."/>
            <person name="Riley R."/>
            <person name="Ohm R."/>
            <person name="Sun H."/>
            <person name="Tunlid A."/>
            <person name="Henrissat B."/>
            <person name="Grigoriev I.V."/>
            <person name="Hibbett D.S."/>
            <person name="Martin F."/>
        </authorList>
    </citation>
    <scope>NUCLEOTIDE SEQUENCE [LARGE SCALE GENOMIC DNA]</scope>
    <source>
        <strain evidence="2">Foug A</strain>
    </source>
</reference>
<gene>
    <name evidence="1" type="ORF">SCLCIDRAFT_122156</name>
</gene>
<evidence type="ECO:0000313" key="1">
    <source>
        <dbReference type="EMBL" id="KIM61410.1"/>
    </source>
</evidence>
<reference evidence="1 2" key="1">
    <citation type="submission" date="2014-04" db="EMBL/GenBank/DDBJ databases">
        <authorList>
            <consortium name="DOE Joint Genome Institute"/>
            <person name="Kuo A."/>
            <person name="Kohler A."/>
            <person name="Nagy L.G."/>
            <person name="Floudas D."/>
            <person name="Copeland A."/>
            <person name="Barry K.W."/>
            <person name="Cichocki N."/>
            <person name="Veneault-Fourrey C."/>
            <person name="LaButti K."/>
            <person name="Lindquist E.A."/>
            <person name="Lipzen A."/>
            <person name="Lundell T."/>
            <person name="Morin E."/>
            <person name="Murat C."/>
            <person name="Sun H."/>
            <person name="Tunlid A."/>
            <person name="Henrissat B."/>
            <person name="Grigoriev I.V."/>
            <person name="Hibbett D.S."/>
            <person name="Martin F."/>
            <person name="Nordberg H.P."/>
            <person name="Cantor M.N."/>
            <person name="Hua S.X."/>
        </authorList>
    </citation>
    <scope>NUCLEOTIDE SEQUENCE [LARGE SCALE GENOMIC DNA]</scope>
    <source>
        <strain evidence="1 2">Foug A</strain>
    </source>
</reference>
<name>A0A0C3DL40_9AGAM</name>
<feature type="non-terminal residue" evidence="1">
    <location>
        <position position="1"/>
    </location>
</feature>
<keyword evidence="2" id="KW-1185">Reference proteome</keyword>
<dbReference type="Proteomes" id="UP000053989">
    <property type="component" value="Unassembled WGS sequence"/>
</dbReference>
<dbReference type="InParanoid" id="A0A0C3DL40"/>
<evidence type="ECO:0000313" key="2">
    <source>
        <dbReference type="Proteomes" id="UP000053989"/>
    </source>
</evidence>
<dbReference type="InterPro" id="IPR040521">
    <property type="entry name" value="KDZ"/>
</dbReference>
<sequence>PDDLEIVPAVGKFHLSAHKLECFSRFSLMFMQGAGHIDGEILETLWAPFNKILPTARSMSLAHRQEVYDNHMRDANCKKLVAIVKSLCKKYEAASEGVNLTMVLGPFEELTVSLDGDKIKQWQEALDNAASHRGIALDIYTLRMEKAPTLAEIRLQLVESNLSFAGRKGSVAWLAEGINIQEAQDALRLEIQLLPSNPSVTQKTSIEVKRQRLFSRITKFHDSGDHFSNGLNVEHVSGPQDNPAFCPHENGNDLDEQEFWKGIIEDQSYDNEDEDISPESLGLWMPSTIGIQAATRAGLEVLVNEEAQLHIGQANDSLERLRTHLGQKSVLYHMQVRSSSSVWTDTRLKNDIKRLILKINKDVQSYHRAWDAMISLGASDDQLRKYQKVSPRDLSIDKEVTEENRFGQGSDVLPWFWHIGGVDLGSGADWTEECKWSHSCWRWHLESNQTSEVFRVSWLKAKARYERWNEELQMVEGEMFWTTLWFKHQEREWERRCKQAIAPGH</sequence>
<dbReference type="HOGENOM" id="CLU_003703_3_0_1"/>
<dbReference type="EMBL" id="KN822052">
    <property type="protein sequence ID" value="KIM61410.1"/>
    <property type="molecule type" value="Genomic_DNA"/>
</dbReference>